<reference evidence="1 2" key="1">
    <citation type="submission" date="2023-01" db="EMBL/GenBank/DDBJ databases">
        <authorList>
            <person name="Whitehead M."/>
        </authorList>
    </citation>
    <scope>NUCLEOTIDE SEQUENCE [LARGE SCALE GENOMIC DNA]</scope>
</reference>
<sequence>MRLTFSSVYANPDVLCAHRTALGSVGDPLHQGGRRWGCRCDPAQGNLRFRSVLAASLLSSSLTLPVVAAAACVQYRSLRNRPIKTAKVTRVSPL</sequence>
<dbReference type="AlphaFoldDB" id="A0AAV0VX05"/>
<accession>A0AAV0VX05</accession>
<comment type="caution">
    <text evidence="1">The sequence shown here is derived from an EMBL/GenBank/DDBJ whole genome shotgun (WGS) entry which is preliminary data.</text>
</comment>
<dbReference type="EMBL" id="CARXXK010000001">
    <property type="protein sequence ID" value="CAI6348822.1"/>
    <property type="molecule type" value="Genomic_DNA"/>
</dbReference>
<organism evidence="1 2">
    <name type="scientific">Macrosiphum euphorbiae</name>
    <name type="common">potato aphid</name>
    <dbReference type="NCBI Taxonomy" id="13131"/>
    <lineage>
        <taxon>Eukaryota</taxon>
        <taxon>Metazoa</taxon>
        <taxon>Ecdysozoa</taxon>
        <taxon>Arthropoda</taxon>
        <taxon>Hexapoda</taxon>
        <taxon>Insecta</taxon>
        <taxon>Pterygota</taxon>
        <taxon>Neoptera</taxon>
        <taxon>Paraneoptera</taxon>
        <taxon>Hemiptera</taxon>
        <taxon>Sternorrhyncha</taxon>
        <taxon>Aphidomorpha</taxon>
        <taxon>Aphidoidea</taxon>
        <taxon>Aphididae</taxon>
        <taxon>Macrosiphini</taxon>
        <taxon>Macrosiphum</taxon>
    </lineage>
</organism>
<proteinExistence type="predicted"/>
<dbReference type="Proteomes" id="UP001160148">
    <property type="component" value="Unassembled WGS sequence"/>
</dbReference>
<evidence type="ECO:0000313" key="1">
    <source>
        <dbReference type="EMBL" id="CAI6348822.1"/>
    </source>
</evidence>
<gene>
    <name evidence="1" type="ORF">MEUPH1_LOCUS5460</name>
</gene>
<evidence type="ECO:0000313" key="2">
    <source>
        <dbReference type="Proteomes" id="UP001160148"/>
    </source>
</evidence>
<keyword evidence="2" id="KW-1185">Reference proteome</keyword>
<protein>
    <submittedName>
        <fullName evidence="1">Uncharacterized protein</fullName>
    </submittedName>
</protein>
<name>A0AAV0VX05_9HEMI</name>